<keyword evidence="2" id="KW-0378">Hydrolase</keyword>
<comment type="caution">
    <text evidence="2">The sequence shown here is derived from an EMBL/GenBank/DDBJ whole genome shotgun (WGS) entry which is preliminary data.</text>
</comment>
<keyword evidence="2" id="KW-0255">Endonuclease</keyword>
<accession>A0ABW1S9Z3</accession>
<sequence>MSFEEKLLDLSKLCEEQKAHLLTEEAVKTSIVLRMFQSLGFDPFNPREVIPEFTADVGIKKGEKVDYAIRIEGNVAILIECKSPDQVLNLKHASQLYRYFSVTDARFAVLTNGFEWQFYTDLDQSNKMDQKPFLTFKLESMDATAVSELSKFQKDQFDEEKILSTAANLKYVSALKSVIRKEIETPSPELVTLWGRHIYEGRFTAQIQEQFTALLKRSFSEVLRDKVNARLSNALQRNYEDEVPLSGEDQQSEIETTDEEMEGYRIVVAIAAKVVNPDRVFIRDQKSYCGVLLDDNNRKPIVRLWFNSKTKKYVGLFDNEAEEKVSIDQPADIYKFADRICAALETYES</sequence>
<name>A0ABW1S9Z3_9PROT</name>
<dbReference type="GO" id="GO:0004519">
    <property type="term" value="F:endonuclease activity"/>
    <property type="evidence" value="ECO:0007669"/>
    <property type="project" value="UniProtKB-KW"/>
</dbReference>
<feature type="domain" description="Type I restriction enzyme R protein N-terminal" evidence="1">
    <location>
        <begin position="24"/>
        <end position="121"/>
    </location>
</feature>
<keyword evidence="2" id="KW-0540">Nuclease</keyword>
<protein>
    <submittedName>
        <fullName evidence="2">Type I restriction endonuclease</fullName>
    </submittedName>
</protein>
<dbReference type="EMBL" id="JBHSSW010000012">
    <property type="protein sequence ID" value="MFC6198515.1"/>
    <property type="molecule type" value="Genomic_DNA"/>
</dbReference>
<proteinExistence type="predicted"/>
<reference evidence="3" key="1">
    <citation type="journal article" date="2019" name="Int. J. Syst. Evol. Microbiol.">
        <title>The Global Catalogue of Microorganisms (GCM) 10K type strain sequencing project: providing services to taxonomists for standard genome sequencing and annotation.</title>
        <authorList>
            <consortium name="The Broad Institute Genomics Platform"/>
            <consortium name="The Broad Institute Genome Sequencing Center for Infectious Disease"/>
            <person name="Wu L."/>
            <person name="Ma J."/>
        </authorList>
    </citation>
    <scope>NUCLEOTIDE SEQUENCE [LARGE SCALE GENOMIC DNA]</scope>
    <source>
        <strain evidence="3">CGMCC-1.15741</strain>
    </source>
</reference>
<dbReference type="Proteomes" id="UP001596303">
    <property type="component" value="Unassembled WGS sequence"/>
</dbReference>
<dbReference type="InterPro" id="IPR017035">
    <property type="entry name" value="UCP035009_HsdR_All3000-type"/>
</dbReference>
<keyword evidence="3" id="KW-1185">Reference proteome</keyword>
<evidence type="ECO:0000259" key="1">
    <source>
        <dbReference type="Pfam" id="PF13588"/>
    </source>
</evidence>
<gene>
    <name evidence="2" type="ORF">ACFQDM_10505</name>
</gene>
<dbReference type="RefSeq" id="WP_377378790.1">
    <property type="nucleotide sequence ID" value="NZ_JBHSSW010000012.1"/>
</dbReference>
<evidence type="ECO:0000313" key="2">
    <source>
        <dbReference type="EMBL" id="MFC6198515.1"/>
    </source>
</evidence>
<dbReference type="InterPro" id="IPR029464">
    <property type="entry name" value="HSDR_N"/>
</dbReference>
<dbReference type="Pfam" id="PF13588">
    <property type="entry name" value="HSDR_N_2"/>
    <property type="match status" value="1"/>
</dbReference>
<evidence type="ECO:0000313" key="3">
    <source>
        <dbReference type="Proteomes" id="UP001596303"/>
    </source>
</evidence>
<organism evidence="2 3">
    <name type="scientific">Ponticaulis profundi</name>
    <dbReference type="NCBI Taxonomy" id="2665222"/>
    <lineage>
        <taxon>Bacteria</taxon>
        <taxon>Pseudomonadati</taxon>
        <taxon>Pseudomonadota</taxon>
        <taxon>Alphaproteobacteria</taxon>
        <taxon>Hyphomonadales</taxon>
        <taxon>Hyphomonadaceae</taxon>
        <taxon>Ponticaulis</taxon>
    </lineage>
</organism>
<dbReference type="PIRSF" id="PIRSF035009">
    <property type="entry name" value="UCP035009_HSDR_N"/>
    <property type="match status" value="1"/>
</dbReference>